<evidence type="ECO:0000256" key="2">
    <source>
        <dbReference type="PIRSR" id="PIRSR605754-1"/>
    </source>
</evidence>
<dbReference type="CDD" id="cd05830">
    <property type="entry name" value="Sortase_E"/>
    <property type="match status" value="1"/>
</dbReference>
<keyword evidence="1" id="KW-0378">Hydrolase</keyword>
<proteinExistence type="predicted"/>
<protein>
    <submittedName>
        <fullName evidence="4">LPXTG-site transpeptidase (Sortase) family protein</fullName>
    </submittedName>
</protein>
<feature type="compositionally biased region" description="Basic and acidic residues" evidence="3">
    <location>
        <begin position="97"/>
        <end position="131"/>
    </location>
</feature>
<dbReference type="SUPFAM" id="SSF63817">
    <property type="entry name" value="Sortase"/>
    <property type="match status" value="1"/>
</dbReference>
<dbReference type="InterPro" id="IPR005754">
    <property type="entry name" value="Sortase"/>
</dbReference>
<feature type="active site" description="Proton donor/acceptor" evidence="2">
    <location>
        <position position="356"/>
    </location>
</feature>
<dbReference type="Gene3D" id="2.40.260.10">
    <property type="entry name" value="Sortase"/>
    <property type="match status" value="1"/>
</dbReference>
<dbReference type="NCBIfam" id="TIGR01076">
    <property type="entry name" value="sortase_fam"/>
    <property type="match status" value="1"/>
</dbReference>
<feature type="compositionally biased region" description="Low complexity" evidence="3">
    <location>
        <begin position="190"/>
        <end position="200"/>
    </location>
</feature>
<dbReference type="RefSeq" id="WP_123678362.1">
    <property type="nucleotide sequence ID" value="NZ_RJKL01000001.1"/>
</dbReference>
<organism evidence="4 5">
    <name type="scientific">Couchioplanes caeruleus</name>
    <dbReference type="NCBI Taxonomy" id="56438"/>
    <lineage>
        <taxon>Bacteria</taxon>
        <taxon>Bacillati</taxon>
        <taxon>Actinomycetota</taxon>
        <taxon>Actinomycetes</taxon>
        <taxon>Micromonosporales</taxon>
        <taxon>Micromonosporaceae</taxon>
        <taxon>Couchioplanes</taxon>
    </lineage>
</organism>
<dbReference type="AlphaFoldDB" id="A0A3N1GLK7"/>
<dbReference type="OrthoDB" id="5242879at2"/>
<dbReference type="Pfam" id="PF04203">
    <property type="entry name" value="Sortase"/>
    <property type="match status" value="1"/>
</dbReference>
<dbReference type="GO" id="GO:0016787">
    <property type="term" value="F:hydrolase activity"/>
    <property type="evidence" value="ECO:0007669"/>
    <property type="project" value="UniProtKB-KW"/>
</dbReference>
<dbReference type="EMBL" id="RJKL01000001">
    <property type="protein sequence ID" value="ROP31059.1"/>
    <property type="molecule type" value="Genomic_DNA"/>
</dbReference>
<gene>
    <name evidence="4" type="ORF">EDD30_3946</name>
</gene>
<feature type="compositionally biased region" description="Low complexity" evidence="3">
    <location>
        <begin position="60"/>
        <end position="72"/>
    </location>
</feature>
<feature type="region of interest" description="Disordered" evidence="3">
    <location>
        <begin position="1"/>
        <end position="138"/>
    </location>
</feature>
<evidence type="ECO:0000313" key="5">
    <source>
        <dbReference type="Proteomes" id="UP000271683"/>
    </source>
</evidence>
<feature type="region of interest" description="Disordered" evidence="3">
    <location>
        <begin position="184"/>
        <end position="206"/>
    </location>
</feature>
<name>A0A3N1GLK7_9ACTN</name>
<reference evidence="4 5" key="1">
    <citation type="submission" date="2018-11" db="EMBL/GenBank/DDBJ databases">
        <title>Sequencing the genomes of 1000 actinobacteria strains.</title>
        <authorList>
            <person name="Klenk H.-P."/>
        </authorList>
    </citation>
    <scope>NUCLEOTIDE SEQUENCE [LARGE SCALE GENOMIC DNA]</scope>
    <source>
        <strain evidence="4 5">DSM 43634</strain>
    </source>
</reference>
<feature type="active site" description="Acyl-thioester intermediate" evidence="2">
    <location>
        <position position="422"/>
    </location>
</feature>
<evidence type="ECO:0000313" key="4">
    <source>
        <dbReference type="EMBL" id="ROP31059.1"/>
    </source>
</evidence>
<accession>A0A3N1GLK7</accession>
<dbReference type="InterPro" id="IPR053465">
    <property type="entry name" value="Sortase_Class_E"/>
</dbReference>
<dbReference type="NCBIfam" id="NF033747">
    <property type="entry name" value="class_E_sortase"/>
    <property type="match status" value="1"/>
</dbReference>
<dbReference type="Proteomes" id="UP000271683">
    <property type="component" value="Unassembled WGS sequence"/>
</dbReference>
<evidence type="ECO:0000256" key="3">
    <source>
        <dbReference type="SAM" id="MobiDB-lite"/>
    </source>
</evidence>
<evidence type="ECO:0000256" key="1">
    <source>
        <dbReference type="ARBA" id="ARBA00022801"/>
    </source>
</evidence>
<comment type="caution">
    <text evidence="4">The sequence shown here is derived from an EMBL/GenBank/DDBJ whole genome shotgun (WGS) entry which is preliminary data.</text>
</comment>
<dbReference type="InterPro" id="IPR042003">
    <property type="entry name" value="Sortase_E"/>
</dbReference>
<sequence>MVPPDTPESWANSGRHRAPDGDAQTAFIPRITDASPDGVPGGPLEPPIGLGGPAVPHTDPVVARAAARATTPSVGANRRRGVPEADAAPSAGARQEAVVRPRRHDDPGDAAPRPRNEAPQRPADDRNDGRQRRVPAQANGVVQGITAAGAQGVTSTGAQGFSGGAQDPAATAVLRAPDVAARLPSSVPVKTPQAATAAEEAQPKRGERVVKLRPEQTGDGYKSVYSELTRPTLGSRIRTGIRVTGELMITFGLVVLLFAGYEVFGNSAKVENEQDTLATQLDEQWNDPTVAPSAGPTAKAPAAPGKGLVGRLYIPKFDMKWVVVDGVRPQDIRYAPGHYPDTAQPGRIGNFSVAGHRIRKIFWRLDELKTGDVIGVETRNNWYVYKVTASEVVKPNQVEVVAPVPGQPGKKATKAMLTLTTCNPKYNNYERLIVHAELVDSLKRDPTLPDAGKPAEMKA</sequence>
<dbReference type="InterPro" id="IPR023365">
    <property type="entry name" value="Sortase_dom-sf"/>
</dbReference>